<evidence type="ECO:0000313" key="2">
    <source>
        <dbReference type="EMBL" id="KAH0863850.1"/>
    </source>
</evidence>
<feature type="compositionally biased region" description="Polar residues" evidence="1">
    <location>
        <begin position="447"/>
        <end position="465"/>
    </location>
</feature>
<accession>A0ABQ7Y9U8</accession>
<dbReference type="Proteomes" id="UP000824890">
    <property type="component" value="Unassembled WGS sequence"/>
</dbReference>
<dbReference type="PANTHER" id="PTHR31903">
    <property type="entry name" value="F12F1.11-RELATED"/>
    <property type="match status" value="1"/>
</dbReference>
<proteinExistence type="predicted"/>
<sequence length="498" mass="56996">SPKRGEARKRAHKMVEIPRRFNILAAAFDVEAARARPPCDSSSGSDHFPYETADLWDLVESFMDSEVKALPEDFPVEDKDDKSDVDDDYEDVKERLREICENLGRGGERRRIIEEVVNASEFVGEKRLLMAYLRDKGFDAGLCKSKWERFGKNTAGKYEYVDVNRGDKNRFIVETNLASEFEIAKPTTRYLYLLAQLPRVFMGTPEELKKLVRIMCFEIRRSMKRAEIHVPPWRRNAYMQAKWFGHYKRTSNEVVTRVKSCGCGPRVGFEGLVKTATLNGYKEVERKMHGLRVGQLTVAFNGTMKKLYRKGTVHPSPQIKSDDHLLSLLPVAIFSLAAVLSPNDREVLAYLLSTASYSSDRNYTSRMNKTKPREKSRLDNHAPLFHCDCFNCYTCYWVRWDSSPSRQLIHEIIDAYEDSLEKKKHTKKKKNVSGKKDRRKRSGKSSALASPSFGTNDSESLSQVTESIANGSEEAEEEEGSVRRFVSFIGEKVFGVWG</sequence>
<keyword evidence="3" id="KW-1185">Reference proteome</keyword>
<dbReference type="NCBIfam" id="TIGR01615">
    <property type="entry name" value="A_thal_3542"/>
    <property type="match status" value="1"/>
</dbReference>
<name>A0ABQ7Y9U8_BRANA</name>
<feature type="region of interest" description="Disordered" evidence="1">
    <location>
        <begin position="424"/>
        <end position="481"/>
    </location>
</feature>
<dbReference type="Pfam" id="PF04720">
    <property type="entry name" value="PDDEXK_6"/>
    <property type="match status" value="1"/>
</dbReference>
<comment type="caution">
    <text evidence="2">The sequence shown here is derived from an EMBL/GenBank/DDBJ whole genome shotgun (WGS) entry which is preliminary data.</text>
</comment>
<dbReference type="InterPro" id="IPR006502">
    <property type="entry name" value="PDDEXK-like"/>
</dbReference>
<organism evidence="2 3">
    <name type="scientific">Brassica napus</name>
    <name type="common">Rape</name>
    <dbReference type="NCBI Taxonomy" id="3708"/>
    <lineage>
        <taxon>Eukaryota</taxon>
        <taxon>Viridiplantae</taxon>
        <taxon>Streptophyta</taxon>
        <taxon>Embryophyta</taxon>
        <taxon>Tracheophyta</taxon>
        <taxon>Spermatophyta</taxon>
        <taxon>Magnoliopsida</taxon>
        <taxon>eudicotyledons</taxon>
        <taxon>Gunneridae</taxon>
        <taxon>Pentapetalae</taxon>
        <taxon>rosids</taxon>
        <taxon>malvids</taxon>
        <taxon>Brassicales</taxon>
        <taxon>Brassicaceae</taxon>
        <taxon>Brassiceae</taxon>
        <taxon>Brassica</taxon>
    </lineage>
</organism>
<feature type="compositionally biased region" description="Basic residues" evidence="1">
    <location>
        <begin position="424"/>
        <end position="443"/>
    </location>
</feature>
<dbReference type="PANTHER" id="PTHR31903:SF6">
    <property type="entry name" value="F12F1.11-RELATED"/>
    <property type="match status" value="1"/>
</dbReference>
<evidence type="ECO:0000313" key="3">
    <source>
        <dbReference type="Proteomes" id="UP000824890"/>
    </source>
</evidence>
<gene>
    <name evidence="2" type="ORF">HID58_081061</name>
</gene>
<evidence type="ECO:0000256" key="1">
    <source>
        <dbReference type="SAM" id="MobiDB-lite"/>
    </source>
</evidence>
<dbReference type="EMBL" id="JAGKQM010000018">
    <property type="protein sequence ID" value="KAH0863850.1"/>
    <property type="molecule type" value="Genomic_DNA"/>
</dbReference>
<feature type="non-terminal residue" evidence="2">
    <location>
        <position position="1"/>
    </location>
</feature>
<reference evidence="2 3" key="1">
    <citation type="submission" date="2021-05" db="EMBL/GenBank/DDBJ databases">
        <title>Genome Assembly of Synthetic Allotetraploid Brassica napus Reveals Homoeologous Exchanges between Subgenomes.</title>
        <authorList>
            <person name="Davis J.T."/>
        </authorList>
    </citation>
    <scope>NUCLEOTIDE SEQUENCE [LARGE SCALE GENOMIC DNA]</scope>
    <source>
        <strain evidence="3">cv. Da-Ae</strain>
        <tissue evidence="2">Seedling</tissue>
    </source>
</reference>
<protein>
    <submittedName>
        <fullName evidence="2">Uncharacterized protein</fullName>
    </submittedName>
</protein>